<evidence type="ECO:0000313" key="1">
    <source>
        <dbReference type="EMBL" id="ANA86658.1"/>
    </source>
</evidence>
<accession>A0A160DFF1</accession>
<dbReference type="GeneID" id="28803375"/>
<protein>
    <submittedName>
        <fullName evidence="1">Uncharacterized protein</fullName>
    </submittedName>
</protein>
<dbReference type="KEGG" id="vg:28803375"/>
<reference evidence="1 2" key="1">
    <citation type="submission" date="2016-03" db="EMBL/GenBank/DDBJ databases">
        <authorList>
            <person name="Montgomery M.T."/>
            <person name="Guerrero C.A."/>
            <person name="Mavrich T.N."/>
            <person name="Pope W.H."/>
            <person name="Garlena R.A."/>
            <person name="Russell D.A."/>
            <person name="Jacobs-Sera D."/>
            <person name="Hendrix R.W."/>
            <person name="Hatfull G.F."/>
        </authorList>
    </citation>
    <scope>NUCLEOTIDE SEQUENCE [LARGE SCALE GENOMIC DNA]</scope>
</reference>
<sequence>MSDADTIFGSELFGAIVQAQLADAQSTQAQIDRYHQDKEAQLIWLREEIAHFAGCQDSKMVEHKLLSILQRSYKVTDQGLDKETY</sequence>
<dbReference type="Proteomes" id="UP000203982">
    <property type="component" value="Segment"/>
</dbReference>
<organism evidence="1 2">
    <name type="scientific">Gordonia phage ClubL</name>
    <dbReference type="NCBI Taxonomy" id="1838065"/>
    <lineage>
        <taxon>Viruses</taxon>
        <taxon>Duplodnaviria</taxon>
        <taxon>Heunggongvirae</taxon>
        <taxon>Uroviricota</taxon>
        <taxon>Caudoviricetes</taxon>
        <taxon>Smoothievirus</taxon>
        <taxon>Smoothievirus clubL</taxon>
    </lineage>
</organism>
<proteinExistence type="predicted"/>
<keyword evidence="2" id="KW-1185">Reference proteome</keyword>
<name>A0A160DFF1_9CAUD</name>
<dbReference type="RefSeq" id="YP_009273196.1">
    <property type="nucleotide sequence ID" value="NC_030901.1"/>
</dbReference>
<evidence type="ECO:0000313" key="2">
    <source>
        <dbReference type="Proteomes" id="UP000203982"/>
    </source>
</evidence>
<gene>
    <name evidence="1" type="primary">161</name>
    <name evidence="1" type="ORF">PBI_CLUBL_161</name>
</gene>
<dbReference type="EMBL" id="KU998246">
    <property type="protein sequence ID" value="ANA86658.1"/>
    <property type="molecule type" value="Genomic_DNA"/>
</dbReference>